<evidence type="ECO:0000256" key="1">
    <source>
        <dbReference type="SAM" id="MobiDB-lite"/>
    </source>
</evidence>
<gene>
    <name evidence="2" type="ORF">PCOR1329_LOCUS24689</name>
</gene>
<name>A0ABN9RYF1_9DINO</name>
<feature type="compositionally biased region" description="Low complexity" evidence="1">
    <location>
        <begin position="1126"/>
        <end position="1141"/>
    </location>
</feature>
<proteinExistence type="predicted"/>
<evidence type="ECO:0000313" key="2">
    <source>
        <dbReference type="EMBL" id="CAK0824226.1"/>
    </source>
</evidence>
<accession>A0ABN9RYF1</accession>
<protein>
    <recommendedName>
        <fullName evidence="4">RNA-directed RNA polymerase</fullName>
    </recommendedName>
</protein>
<organism evidence="2 3">
    <name type="scientific">Prorocentrum cordatum</name>
    <dbReference type="NCBI Taxonomy" id="2364126"/>
    <lineage>
        <taxon>Eukaryota</taxon>
        <taxon>Sar</taxon>
        <taxon>Alveolata</taxon>
        <taxon>Dinophyceae</taxon>
        <taxon>Prorocentrales</taxon>
        <taxon>Prorocentraceae</taxon>
        <taxon>Prorocentrum</taxon>
    </lineage>
</organism>
<dbReference type="Proteomes" id="UP001189429">
    <property type="component" value="Unassembled WGS sequence"/>
</dbReference>
<reference evidence="2" key="1">
    <citation type="submission" date="2023-10" db="EMBL/GenBank/DDBJ databases">
        <authorList>
            <person name="Chen Y."/>
            <person name="Shah S."/>
            <person name="Dougan E. K."/>
            <person name="Thang M."/>
            <person name="Chan C."/>
        </authorList>
    </citation>
    <scope>NUCLEOTIDE SEQUENCE [LARGE SCALE GENOMIC DNA]</scope>
</reference>
<dbReference type="EMBL" id="CAUYUJ010008538">
    <property type="protein sequence ID" value="CAK0824226.1"/>
    <property type="molecule type" value="Genomic_DNA"/>
</dbReference>
<evidence type="ECO:0000313" key="3">
    <source>
        <dbReference type="Proteomes" id="UP001189429"/>
    </source>
</evidence>
<feature type="region of interest" description="Disordered" evidence="1">
    <location>
        <begin position="1116"/>
        <end position="1141"/>
    </location>
</feature>
<sequence length="1498" mass="165667">MDGVAIPGGAAALPAWVVLALEAAAYLGPGACPTVTAGEKAVEKLVGALLGGVVHWLVGKVIARRHVDARGWWTRALPGERVVCRFSDDEVDHERVLLHYVAEGEWVILTPDGDIYAEDMSCENPETGPSRAFPLALRTRKMRRLYRFREALGPDELADALTRGRQAALEIDAALPEPREAVAVSGQRVSWQEASGRLSAAERAGLLRLGMAVARLGGKLLEAPVAGQAWIALSGGPGIAVGAEVDVADGEGLSFEGGPEPFGVLRASDGSMVRLARLGAGAAPGRVSEEAASRQEHYPDAKVDGPPGALHMLKHMERHGGDPRLWLDLFIRMKGLGQNDRVVHELRTIVEALYQGGVYDQLNMGGLMMVEVLTRRVAAVVDAYSDPTKPSWTNARFFEGVSSVEDVSGPELRGYVHRRAKEQHEIEQAQGRARTLRGAPAETVDGAEGAGARSFLPLPLLGDAGRRIRGRSSRARQFGREGRIASEVNGIVDAINWMSGYDSHPGPANDMQRDVLERFEGLVRGRQPDAKLQEPQAALRELLRGRSPYDGRGGPTTVASYSAGLVSMPTDVSDCPRLEDLLPGEALTFLQERQERMLRVTPLPTDVEPYFDSVLKFNHKEYRGLVRRLLSAGILGWTLTPKERIGMFSVWKDGRRRLRLIVDARRTNAHFRDPPGVELLSSEGLARIEVQMPDAGFSSYEDLRAALQAQQVYIGMADVKDCFHRMRIDSALSQYFCLPPVKAGAFGVTEVEGIKEVRHYVYVDNLGVFSLFSELVSGVMNQLTGEFTELNPLLHKDELVPGMAVALGMEIDGSRLRTRVASDRFWRCRQAVRGLLARRRVKGWAVEAVLGHLTFCGLCSRGTLSAFNSVHGFVRAHYEEAAVLWAEARRELAAFSSLMYFLESDWWLPWNPMAQQSDASLHGYGLARAFWPQELVESVGRVPERARFRRRCAHSAREAALCAAGFSMSESGKWELKGLPEDEEELGQWDVVRDFPEGSQASPGRVSAWAEPERAADGVAARDAAWAPSSARWAGALSEPPAGQARRAAWGGPLAHEGVRRTRQLVPAPPIAPLPLPAARRERQLGESGLLKTAVLSRPLPRGLGQVVEDLTKVPVPAEPARGARESVGSSDSGSSEPEVVTGAARLRRLAQSQKRRARHYGMPAGEEGFSLLEREAVRTPTQREYQRAWDGWRDFARRSWPSVDIDEVMKSRDDSEVDSALVSYLNGLYQAGTHLSWAEKLMAGVLHFSPDFSRYGARRLPRGWRCLRAWRRLEPPRARKPWALALWCAMAWRMKARGSLQMVVFTLIAVSVHARPSSLLLLKPACLVPPAPGVCEFWTLRLFPEEEDLRGKTGLGDVSLELDSPWIRFLDPVLRQMKKEGHPECLWNFTYPEYCKMFSLCLQDLQVKAKVVPYQMRHSGASIDMARRWRRLADVQKRGQWKTNRSVVRYKKHARLAATWATLSSAQQKVFLVCEAQLADIILGRASPVDLRELDHA</sequence>
<comment type="caution">
    <text evidence="2">The sequence shown here is derived from an EMBL/GenBank/DDBJ whole genome shotgun (WGS) entry which is preliminary data.</text>
</comment>
<evidence type="ECO:0008006" key="4">
    <source>
        <dbReference type="Google" id="ProtNLM"/>
    </source>
</evidence>
<keyword evidence="3" id="KW-1185">Reference proteome</keyword>